<dbReference type="GO" id="GO:0055052">
    <property type="term" value="C:ATP-binding cassette (ABC) transporter complex, substrate-binding subunit-containing"/>
    <property type="evidence" value="ECO:0007669"/>
    <property type="project" value="TreeGrafter"/>
</dbReference>
<evidence type="ECO:0000256" key="2">
    <source>
        <dbReference type="ARBA" id="ARBA00022448"/>
    </source>
</evidence>
<dbReference type="Proteomes" id="UP000568380">
    <property type="component" value="Unassembled WGS sequence"/>
</dbReference>
<dbReference type="PANTHER" id="PTHR30061:SF50">
    <property type="entry name" value="MALTOSE_MALTODEXTRIN-BINDING PERIPLASMIC PROTEIN"/>
    <property type="match status" value="1"/>
</dbReference>
<keyword evidence="2" id="KW-0813">Transport</keyword>
<proteinExistence type="inferred from homology"/>
<evidence type="ECO:0000256" key="3">
    <source>
        <dbReference type="ARBA" id="ARBA00022729"/>
    </source>
</evidence>
<organism evidence="5 6">
    <name type="scientific">Nonomuraea endophytica</name>
    <dbReference type="NCBI Taxonomy" id="714136"/>
    <lineage>
        <taxon>Bacteria</taxon>
        <taxon>Bacillati</taxon>
        <taxon>Actinomycetota</taxon>
        <taxon>Actinomycetes</taxon>
        <taxon>Streptosporangiales</taxon>
        <taxon>Streptosporangiaceae</taxon>
        <taxon>Nonomuraea</taxon>
    </lineage>
</organism>
<gene>
    <name evidence="5" type="ORF">HNR40_008406</name>
</gene>
<dbReference type="GO" id="GO:1901982">
    <property type="term" value="F:maltose binding"/>
    <property type="evidence" value="ECO:0007669"/>
    <property type="project" value="TreeGrafter"/>
</dbReference>
<feature type="signal peptide" evidence="4">
    <location>
        <begin position="1"/>
        <end position="18"/>
    </location>
</feature>
<keyword evidence="5" id="KW-0762">Sugar transport</keyword>
<dbReference type="SUPFAM" id="SSF53850">
    <property type="entry name" value="Periplasmic binding protein-like II"/>
    <property type="match status" value="1"/>
</dbReference>
<evidence type="ECO:0000256" key="4">
    <source>
        <dbReference type="SAM" id="SignalP"/>
    </source>
</evidence>
<keyword evidence="3 4" id="KW-0732">Signal</keyword>
<comment type="similarity">
    <text evidence="1">Belongs to the bacterial solute-binding protein 1 family.</text>
</comment>
<dbReference type="InterPro" id="IPR006059">
    <property type="entry name" value="SBP"/>
</dbReference>
<dbReference type="EMBL" id="JACHIN010000015">
    <property type="protein sequence ID" value="MBB5082903.1"/>
    <property type="molecule type" value="Genomic_DNA"/>
</dbReference>
<reference evidence="5 6" key="1">
    <citation type="submission" date="2020-08" db="EMBL/GenBank/DDBJ databases">
        <title>Genomic Encyclopedia of Type Strains, Phase IV (KMG-IV): sequencing the most valuable type-strain genomes for metagenomic binning, comparative biology and taxonomic classification.</title>
        <authorList>
            <person name="Goeker M."/>
        </authorList>
    </citation>
    <scope>NUCLEOTIDE SEQUENCE [LARGE SCALE GENOMIC DNA]</scope>
    <source>
        <strain evidence="5 6">DSM 45385</strain>
    </source>
</reference>
<evidence type="ECO:0000313" key="6">
    <source>
        <dbReference type="Proteomes" id="UP000568380"/>
    </source>
</evidence>
<dbReference type="Gene3D" id="3.40.190.10">
    <property type="entry name" value="Periplasmic binding protein-like II"/>
    <property type="match status" value="1"/>
</dbReference>
<evidence type="ECO:0000313" key="5">
    <source>
        <dbReference type="EMBL" id="MBB5082903.1"/>
    </source>
</evidence>
<dbReference type="Pfam" id="PF13416">
    <property type="entry name" value="SBP_bac_8"/>
    <property type="match status" value="1"/>
</dbReference>
<feature type="chain" id="PRO_5038622899" evidence="4">
    <location>
        <begin position="19"/>
        <end position="417"/>
    </location>
</feature>
<dbReference type="RefSeq" id="WP_184971533.1">
    <property type="nucleotide sequence ID" value="NZ_JACHIN010000015.1"/>
</dbReference>
<dbReference type="CDD" id="cd13585">
    <property type="entry name" value="PBP2_TMBP_like"/>
    <property type="match status" value="1"/>
</dbReference>
<dbReference type="AlphaFoldDB" id="A0A7W8AB75"/>
<dbReference type="PANTHER" id="PTHR30061">
    <property type="entry name" value="MALTOSE-BINDING PERIPLASMIC PROTEIN"/>
    <property type="match status" value="1"/>
</dbReference>
<name>A0A7W8AB75_9ACTN</name>
<evidence type="ECO:0000256" key="1">
    <source>
        <dbReference type="ARBA" id="ARBA00008520"/>
    </source>
</evidence>
<sequence length="417" mass="43110">MRKVAVAGLAAALGVTLAGCGGSDGGSDSGKSTVTMWMYPVIDDQAKSKAFWDKVEKDFEAKNAGIDVKIEQQPWDGRQQKVTAALASKKGFDLVLLGPDQIPQYVKQDTVAPLDDAIAADKASFRPNALTALSVDGKLYGVPIYQTITAPIWNKKLLTDAGVTEVPKTWDEVLAAAPKLAAKKTPILLYPGAPETSLNLSFYPILWANGGSVFSADGKKAAFNGPEGVKSLQFLLDLQKAGGLPANAATLANVIEGSPLAQGKVAMYHAAAPIGATQLGAGVGEENVVVGGPIEGAKKVAFGIPGGVVLAKASKVADAAKKFAAYLGSAEVATQLATESGYFTARTDASPTSASPLAKEFEKSLEFAFPGDTHPAARQVMTALAPELQSALQGKKTAQQALDDAAKLVDDQLAATG</sequence>
<dbReference type="PROSITE" id="PS51257">
    <property type="entry name" value="PROKAR_LIPOPROTEIN"/>
    <property type="match status" value="1"/>
</dbReference>
<accession>A0A7W8AB75</accession>
<comment type="caution">
    <text evidence="5">The sequence shown here is derived from an EMBL/GenBank/DDBJ whole genome shotgun (WGS) entry which is preliminary data.</text>
</comment>
<keyword evidence="6" id="KW-1185">Reference proteome</keyword>
<dbReference type="GO" id="GO:0015768">
    <property type="term" value="P:maltose transport"/>
    <property type="evidence" value="ECO:0007669"/>
    <property type="project" value="TreeGrafter"/>
</dbReference>
<dbReference type="GO" id="GO:0042956">
    <property type="term" value="P:maltodextrin transmembrane transport"/>
    <property type="evidence" value="ECO:0007669"/>
    <property type="project" value="TreeGrafter"/>
</dbReference>
<protein>
    <submittedName>
        <fullName evidence="5">Multiple sugar transport system substrate-binding protein</fullName>
    </submittedName>
</protein>